<keyword evidence="1" id="KW-0472">Membrane</keyword>
<proteinExistence type="predicted"/>
<keyword evidence="1" id="KW-1133">Transmembrane helix</keyword>
<comment type="caution">
    <text evidence="2">The sequence shown here is derived from an EMBL/GenBank/DDBJ whole genome shotgun (WGS) entry which is preliminary data.</text>
</comment>
<dbReference type="AlphaFoldDB" id="A0A1F5H2G2"/>
<evidence type="ECO:0000256" key="1">
    <source>
        <dbReference type="SAM" id="Phobius"/>
    </source>
</evidence>
<keyword evidence="1" id="KW-0812">Transmembrane</keyword>
<reference evidence="2 3" key="1">
    <citation type="journal article" date="2016" name="Nat. Commun.">
        <title>Thousands of microbial genomes shed light on interconnected biogeochemical processes in an aquifer system.</title>
        <authorList>
            <person name="Anantharaman K."/>
            <person name="Brown C.T."/>
            <person name="Hug L.A."/>
            <person name="Sharon I."/>
            <person name="Castelle C.J."/>
            <person name="Probst A.J."/>
            <person name="Thomas B.C."/>
            <person name="Singh A."/>
            <person name="Wilkins M.J."/>
            <person name="Karaoz U."/>
            <person name="Brodie E.L."/>
            <person name="Williams K.H."/>
            <person name="Hubbard S.S."/>
            <person name="Banfield J.F."/>
        </authorList>
    </citation>
    <scope>NUCLEOTIDE SEQUENCE [LARGE SCALE GENOMIC DNA]</scope>
</reference>
<feature type="transmembrane region" description="Helical" evidence="1">
    <location>
        <begin position="36"/>
        <end position="60"/>
    </location>
</feature>
<gene>
    <name evidence="2" type="ORF">A3B54_00670</name>
</gene>
<evidence type="ECO:0000313" key="2">
    <source>
        <dbReference type="EMBL" id="OGD98352.1"/>
    </source>
</evidence>
<dbReference type="Proteomes" id="UP000177039">
    <property type="component" value="Unassembled WGS sequence"/>
</dbReference>
<protein>
    <submittedName>
        <fullName evidence="2">Uncharacterized protein</fullName>
    </submittedName>
</protein>
<name>A0A1F5H2G2_9BACT</name>
<organism evidence="2 3">
    <name type="scientific">Candidatus Curtissbacteria bacterium RIFCSPLOWO2_01_FULL_42_50</name>
    <dbReference type="NCBI Taxonomy" id="1797730"/>
    <lineage>
        <taxon>Bacteria</taxon>
        <taxon>Candidatus Curtissiibacteriota</taxon>
    </lineage>
</organism>
<evidence type="ECO:0000313" key="3">
    <source>
        <dbReference type="Proteomes" id="UP000177039"/>
    </source>
</evidence>
<dbReference type="EMBL" id="MFBT01000038">
    <property type="protein sequence ID" value="OGD98352.1"/>
    <property type="molecule type" value="Genomic_DNA"/>
</dbReference>
<sequence>MSWINIPLDKSINAMSDFVKVASEMNKRRQNRSLRLIALLLALIAGFLLLMFWGFGFFILSS</sequence>
<accession>A0A1F5H2G2</accession>